<feature type="transmembrane region" description="Helical" evidence="1">
    <location>
        <begin position="314"/>
        <end position="333"/>
    </location>
</feature>
<feature type="transmembrane region" description="Helical" evidence="1">
    <location>
        <begin position="252"/>
        <end position="270"/>
    </location>
</feature>
<feature type="transmembrane region" description="Helical" evidence="1">
    <location>
        <begin position="447"/>
        <end position="467"/>
    </location>
</feature>
<feature type="transmembrane region" description="Helical" evidence="1">
    <location>
        <begin position="340"/>
        <end position="358"/>
    </location>
</feature>
<organism evidence="2 3">
    <name type="scientific">Bordetella genomosp. 9</name>
    <dbReference type="NCBI Taxonomy" id="1416803"/>
    <lineage>
        <taxon>Bacteria</taxon>
        <taxon>Pseudomonadati</taxon>
        <taxon>Pseudomonadota</taxon>
        <taxon>Betaproteobacteria</taxon>
        <taxon>Burkholderiales</taxon>
        <taxon>Alcaligenaceae</taxon>
        <taxon>Bordetella</taxon>
    </lineage>
</organism>
<comment type="caution">
    <text evidence="2">The sequence shown here is derived from an EMBL/GenBank/DDBJ whole genome shotgun (WGS) entry which is preliminary data.</text>
</comment>
<dbReference type="EMBL" id="NEVJ01000003">
    <property type="protein sequence ID" value="OZI20935.1"/>
    <property type="molecule type" value="Genomic_DNA"/>
</dbReference>
<dbReference type="Proteomes" id="UP000216857">
    <property type="component" value="Unassembled WGS sequence"/>
</dbReference>
<evidence type="ECO:0000256" key="1">
    <source>
        <dbReference type="SAM" id="Phobius"/>
    </source>
</evidence>
<proteinExistence type="predicted"/>
<feature type="transmembrane region" description="Helical" evidence="1">
    <location>
        <begin position="282"/>
        <end position="302"/>
    </location>
</feature>
<accession>A0A261R7F1</accession>
<protein>
    <submittedName>
        <fullName evidence="2">Uncharacterized protein</fullName>
    </submittedName>
</protein>
<feature type="transmembrane region" description="Helical" evidence="1">
    <location>
        <begin position="160"/>
        <end position="189"/>
    </location>
</feature>
<feature type="transmembrane region" description="Helical" evidence="1">
    <location>
        <begin position="59"/>
        <end position="76"/>
    </location>
</feature>
<evidence type="ECO:0000313" key="2">
    <source>
        <dbReference type="EMBL" id="OZI20935.1"/>
    </source>
</evidence>
<dbReference type="AlphaFoldDB" id="A0A261R7F1"/>
<feature type="transmembrane region" description="Helical" evidence="1">
    <location>
        <begin position="201"/>
        <end position="220"/>
    </location>
</feature>
<keyword evidence="1" id="KW-0812">Transmembrane</keyword>
<keyword evidence="1" id="KW-0472">Membrane</keyword>
<evidence type="ECO:0000313" key="3">
    <source>
        <dbReference type="Proteomes" id="UP000216857"/>
    </source>
</evidence>
<name>A0A261R7F1_9BORD</name>
<sequence length="486" mass="54308">MLGFALLLVGARWWLIHHHGSPVPYWDQWDGEAATLYGPYVKGDLSWAMLFEPHNEHRILTTRLFALGLFIVNGSWNPLLQMVLNAVVIVGVLVLLLSYLNQALSQWQRWALLIFCLVLFCIPYAWENTLAGFQTQYYFNLLFSFIALWLLVGSPSFSKAWWIGLGFAILACLSLASGLFSLAATVPVTAAQCIWGQRRKGTGATAAMLLAALFVIGYALTPDVAQNAEMKAHSIMEFVHALKVGLSWPGKPQLLIATVLQIPAVAYLVLQWLRRREPVATVHWFLIALIVWVWGQDVSLAYGRSVLVRSSRYLDLYAIGLLVNFVCLMWSLGQARWRRAVRAAVCVIWVIYVAFAMYKQWGRIEEQLADKVANSMTELSNVRGYLKTGDKSFLFGKALLDIPYPRPDRLQGLLDDPAIRSTLPAAIMPAEDKPRHKGRLDALVQELLAHAFVAMLIGALALLAACVSRVRESNMPGVSRQSGKIE</sequence>
<feature type="transmembrane region" description="Helical" evidence="1">
    <location>
        <begin position="137"/>
        <end position="154"/>
    </location>
</feature>
<feature type="transmembrane region" description="Helical" evidence="1">
    <location>
        <begin position="107"/>
        <end position="125"/>
    </location>
</feature>
<keyword evidence="3" id="KW-1185">Reference proteome</keyword>
<reference evidence="2" key="1">
    <citation type="submission" date="2017-05" db="EMBL/GenBank/DDBJ databases">
        <title>Complete and WGS of Bordetella genogroups.</title>
        <authorList>
            <person name="Spilker T."/>
            <person name="Lipuma J."/>
        </authorList>
    </citation>
    <scope>NUCLEOTIDE SEQUENCE</scope>
    <source>
        <strain evidence="2">AU21707</strain>
    </source>
</reference>
<keyword evidence="1" id="KW-1133">Transmembrane helix</keyword>
<gene>
    <name evidence="2" type="ORF">CAL26_26125</name>
</gene>
<feature type="transmembrane region" description="Helical" evidence="1">
    <location>
        <begin position="83"/>
        <end position="101"/>
    </location>
</feature>